<evidence type="ECO:0000313" key="8">
    <source>
        <dbReference type="EnsemblMetazoa" id="XP_038050164.1"/>
    </source>
</evidence>
<evidence type="ECO:0000256" key="6">
    <source>
        <dbReference type="SAM" id="MobiDB-lite"/>
    </source>
</evidence>
<feature type="transmembrane region" description="Helical" evidence="7">
    <location>
        <begin position="163"/>
        <end position="186"/>
    </location>
</feature>
<feature type="transmembrane region" description="Helical" evidence="7">
    <location>
        <begin position="130"/>
        <end position="151"/>
    </location>
</feature>
<dbReference type="RefSeq" id="XP_038050164.1">
    <property type="nucleotide sequence ID" value="XM_038194236.1"/>
</dbReference>
<keyword evidence="4 7" id="KW-1133">Transmembrane helix</keyword>
<dbReference type="InterPro" id="IPR009311">
    <property type="entry name" value="IFI6/IFI27-like"/>
</dbReference>
<keyword evidence="5 7" id="KW-0472">Membrane</keyword>
<dbReference type="AlphaFoldDB" id="A0A913ZFD2"/>
<dbReference type="GeneID" id="119723532"/>
<protein>
    <submittedName>
        <fullName evidence="8">Uncharacterized protein</fullName>
    </submittedName>
</protein>
<dbReference type="InterPro" id="IPR038213">
    <property type="entry name" value="IFI6/IFI27-like_sf"/>
</dbReference>
<keyword evidence="9" id="KW-1185">Reference proteome</keyword>
<reference evidence="8" key="1">
    <citation type="submission" date="2022-11" db="UniProtKB">
        <authorList>
            <consortium name="EnsemblMetazoa"/>
        </authorList>
    </citation>
    <scope>IDENTIFICATION</scope>
</reference>
<evidence type="ECO:0000256" key="7">
    <source>
        <dbReference type="SAM" id="Phobius"/>
    </source>
</evidence>
<name>A0A913ZFD2_PATMI</name>
<dbReference type="Pfam" id="PF06140">
    <property type="entry name" value="Ifi-6-16"/>
    <property type="match status" value="1"/>
</dbReference>
<dbReference type="Gene3D" id="6.10.110.10">
    <property type="match status" value="1"/>
</dbReference>
<comment type="similarity">
    <text evidence="2">Belongs to the IFI6/IFI27 family.</text>
</comment>
<accession>A0A913ZFD2</accession>
<evidence type="ECO:0000256" key="1">
    <source>
        <dbReference type="ARBA" id="ARBA00004141"/>
    </source>
</evidence>
<organism evidence="8 9">
    <name type="scientific">Patiria miniata</name>
    <name type="common">Bat star</name>
    <name type="synonym">Asterina miniata</name>
    <dbReference type="NCBI Taxonomy" id="46514"/>
    <lineage>
        <taxon>Eukaryota</taxon>
        <taxon>Metazoa</taxon>
        <taxon>Echinodermata</taxon>
        <taxon>Eleutherozoa</taxon>
        <taxon>Asterozoa</taxon>
        <taxon>Asteroidea</taxon>
        <taxon>Valvatacea</taxon>
        <taxon>Valvatida</taxon>
        <taxon>Asterinidae</taxon>
        <taxon>Patiria</taxon>
    </lineage>
</organism>
<evidence type="ECO:0000256" key="2">
    <source>
        <dbReference type="ARBA" id="ARBA00007262"/>
    </source>
</evidence>
<evidence type="ECO:0000256" key="3">
    <source>
        <dbReference type="ARBA" id="ARBA00022692"/>
    </source>
</evidence>
<evidence type="ECO:0000256" key="5">
    <source>
        <dbReference type="ARBA" id="ARBA00023136"/>
    </source>
</evidence>
<dbReference type="GO" id="GO:0097193">
    <property type="term" value="P:intrinsic apoptotic signaling pathway"/>
    <property type="evidence" value="ECO:0007669"/>
    <property type="project" value="TreeGrafter"/>
</dbReference>
<dbReference type="GO" id="GO:0031966">
    <property type="term" value="C:mitochondrial membrane"/>
    <property type="evidence" value="ECO:0007669"/>
    <property type="project" value="TreeGrafter"/>
</dbReference>
<comment type="subcellular location">
    <subcellularLocation>
        <location evidence="1">Membrane</location>
        <topology evidence="1">Multi-pass membrane protein</topology>
    </subcellularLocation>
</comment>
<feature type="region of interest" description="Disordered" evidence="6">
    <location>
        <begin position="96"/>
        <end position="124"/>
    </location>
</feature>
<dbReference type="OrthoDB" id="10239110at2759"/>
<proteinExistence type="inferred from homology"/>
<dbReference type="PANTHER" id="PTHR16932">
    <property type="entry name" value="INTERFERON ALPHA-INDUCIBLE PROTEIN 27"/>
    <property type="match status" value="1"/>
</dbReference>
<dbReference type="Proteomes" id="UP000887568">
    <property type="component" value="Unplaced"/>
</dbReference>
<evidence type="ECO:0000256" key="4">
    <source>
        <dbReference type="ARBA" id="ARBA00022989"/>
    </source>
</evidence>
<dbReference type="EnsemblMetazoa" id="XM_038194236.1">
    <property type="protein sequence ID" value="XP_038050164.1"/>
    <property type="gene ID" value="LOC119723532"/>
</dbReference>
<keyword evidence="3 7" id="KW-0812">Transmembrane</keyword>
<evidence type="ECO:0000313" key="9">
    <source>
        <dbReference type="Proteomes" id="UP000887568"/>
    </source>
</evidence>
<dbReference type="PANTHER" id="PTHR16932:SF38">
    <property type="entry name" value="INTERFERON ALPHA INDUCIBLE PROTEIN 46-RELATED"/>
    <property type="match status" value="1"/>
</dbReference>
<dbReference type="GO" id="GO:0001836">
    <property type="term" value="P:release of cytochrome c from mitochondria"/>
    <property type="evidence" value="ECO:0007669"/>
    <property type="project" value="TreeGrafter"/>
</dbReference>
<sequence length="235" mass="23900">MIRSATTMWWLSTSRTSAQDRVILTVNDKPVRGENGKFKQVVSVKSYRDGRVQVCFDDGSTRELLLADYSADGTTPDNMGVEQFAEHLKRRFPTLTNAPVQGTKMPHKSSPSTPAQPSPPKNEGHWKRNLLVGLICAPLAVGAAVVALPAIGFTAGGIAAGSYAAGMMSSAAVASGGGVAAGSLVATLQAAGAAGLGAGATAAVAGTGAAAGASAAYVAGKVEDQLKKTSDEKKK</sequence>
<dbReference type="OMA" id="SHIFIVA"/>